<dbReference type="SUPFAM" id="SSF49854">
    <property type="entry name" value="Spermadhesin, CUB domain"/>
    <property type="match status" value="3"/>
</dbReference>
<evidence type="ECO:0000256" key="3">
    <source>
        <dbReference type="ARBA" id="ARBA00023157"/>
    </source>
</evidence>
<evidence type="ECO:0000256" key="1">
    <source>
        <dbReference type="ARBA" id="ARBA00022729"/>
    </source>
</evidence>
<comment type="caution">
    <text evidence="5">Lacks conserved residue(s) required for the propagation of feature annotation.</text>
</comment>
<evidence type="ECO:0000256" key="2">
    <source>
        <dbReference type="ARBA" id="ARBA00022737"/>
    </source>
</evidence>
<dbReference type="Pfam" id="PF00431">
    <property type="entry name" value="CUB"/>
    <property type="match status" value="3"/>
</dbReference>
<organism evidence="7">
    <name type="scientific">Phallusia mammillata</name>
    <dbReference type="NCBI Taxonomy" id="59560"/>
    <lineage>
        <taxon>Eukaryota</taxon>
        <taxon>Metazoa</taxon>
        <taxon>Chordata</taxon>
        <taxon>Tunicata</taxon>
        <taxon>Ascidiacea</taxon>
        <taxon>Phlebobranchia</taxon>
        <taxon>Ascidiidae</taxon>
        <taxon>Phallusia</taxon>
    </lineage>
</organism>
<keyword evidence="4" id="KW-0325">Glycoprotein</keyword>
<name>A0A6F9D8G2_9ASCI</name>
<evidence type="ECO:0000256" key="5">
    <source>
        <dbReference type="PROSITE-ProRule" id="PRU00059"/>
    </source>
</evidence>
<dbReference type="PANTHER" id="PTHR24251:SF30">
    <property type="entry name" value="MEMBRANE FRIZZLED-RELATED PROTEIN"/>
    <property type="match status" value="1"/>
</dbReference>
<evidence type="ECO:0000313" key="7">
    <source>
        <dbReference type="EMBL" id="CAB3225874.1"/>
    </source>
</evidence>
<evidence type="ECO:0000256" key="4">
    <source>
        <dbReference type="ARBA" id="ARBA00023180"/>
    </source>
</evidence>
<feature type="domain" description="CUB" evidence="6">
    <location>
        <begin position="114"/>
        <end position="230"/>
    </location>
</feature>
<dbReference type="InterPro" id="IPR000859">
    <property type="entry name" value="CUB_dom"/>
</dbReference>
<dbReference type="Gene3D" id="2.60.120.290">
    <property type="entry name" value="Spermadhesin, CUB domain"/>
    <property type="match status" value="3"/>
</dbReference>
<proteinExistence type="evidence at transcript level"/>
<dbReference type="PANTHER" id="PTHR24251">
    <property type="entry name" value="OVOCHYMASE-RELATED"/>
    <property type="match status" value="1"/>
</dbReference>
<dbReference type="AlphaFoldDB" id="A0A6F9D8G2"/>
<keyword evidence="1" id="KW-0732">Signal</keyword>
<gene>
    <name evidence="7" type="primary">Bmp1-003</name>
</gene>
<protein>
    <submittedName>
        <fullName evidence="7">Tolloid protein</fullName>
    </submittedName>
</protein>
<dbReference type="InterPro" id="IPR035914">
    <property type="entry name" value="Sperma_CUB_dom_sf"/>
</dbReference>
<dbReference type="EMBL" id="LR783351">
    <property type="protein sequence ID" value="CAB3225874.1"/>
    <property type="molecule type" value="mRNA"/>
</dbReference>
<keyword evidence="3" id="KW-1015">Disulfide bond</keyword>
<reference evidence="7" key="1">
    <citation type="submission" date="2020-04" db="EMBL/GenBank/DDBJ databases">
        <authorList>
            <person name="Neveu A P."/>
        </authorList>
    </citation>
    <scope>NUCLEOTIDE SEQUENCE</scope>
    <source>
        <tissue evidence="7">Whole embryo</tissue>
    </source>
</reference>
<evidence type="ECO:0000259" key="6">
    <source>
        <dbReference type="PROSITE" id="PS01180"/>
    </source>
</evidence>
<sequence>MYSHRQMCFWYISVDYPNKIGILLLNLGLESHNHCSFDLLKVSGIKWETSNLTVTNTNKICGRTHGISYIRGHSNSSSTQIQFQSDSSFTGVGFYLVWFGVLQNGSTTTASNSCSSSGTHSTTSGYILSPGFPSTYPAGIDCHWVIQTLYPDTIAVYILYLDLETSNSSCGHDWVEIFDGNTSIAENSLSKKLCHTHEPVYQSTQSSVFVEFHSNAAVQNRGFHLTYSRKLFIPTTSMAPFTTPNYTFVPSNVTYENCSCPTRLTSNGCGVPVHTSPISGYLFSSNLMGSYSNNQHCTWLVSVENINILNFILVNTSIERQVICLFDWLLISGVAWDNSSLVVSDTGRICGRSSANVSGIINSSLVQIEFKSDSSVTGAGFHLIWFGSATNATSALTTPAYFSNYTACEGGVTIRGTSGKILFPADLPSPIPYYLYCSWTIEVPTQRVCLPFSFYSFNFNASKWF</sequence>
<feature type="domain" description="CUB" evidence="6">
    <location>
        <begin position="269"/>
        <end position="388"/>
    </location>
</feature>
<dbReference type="SMART" id="SM00042">
    <property type="entry name" value="CUB"/>
    <property type="match status" value="2"/>
</dbReference>
<keyword evidence="2" id="KW-0677">Repeat</keyword>
<feature type="domain" description="CUB" evidence="6">
    <location>
        <begin position="1"/>
        <end position="101"/>
    </location>
</feature>
<accession>A0A6F9D8G2</accession>
<dbReference type="CDD" id="cd00041">
    <property type="entry name" value="CUB"/>
    <property type="match status" value="2"/>
</dbReference>
<dbReference type="FunFam" id="2.60.120.290:FF:000003">
    <property type="entry name" value="Neuropilin"/>
    <property type="match status" value="1"/>
</dbReference>
<dbReference type="PROSITE" id="PS01180">
    <property type="entry name" value="CUB"/>
    <property type="match status" value="3"/>
</dbReference>